<evidence type="ECO:0008006" key="3">
    <source>
        <dbReference type="Google" id="ProtNLM"/>
    </source>
</evidence>
<name>A0ABW7ZW76_9ACTN</name>
<comment type="caution">
    <text evidence="1">The sequence shown here is derived from an EMBL/GenBank/DDBJ whole genome shotgun (WGS) entry which is preliminary data.</text>
</comment>
<protein>
    <recommendedName>
        <fullName evidence="3">Bacterial Pleckstrin homology domain-containing protein</fullName>
    </recommendedName>
</protein>
<evidence type="ECO:0000313" key="1">
    <source>
        <dbReference type="EMBL" id="MFI7266326.1"/>
    </source>
</evidence>
<keyword evidence="2" id="KW-1185">Reference proteome</keyword>
<sequence length="113" mass="12061">MATVHLTAERIHVRLTAAEKVWALRGDLSFPRSAVRAVTVVPDGLHETRGLRAPGLGVPGLRKVGTWRGATGREFVSVRAGQPAVRITLADQRYDALLVGADDAAALAEAVRE</sequence>
<evidence type="ECO:0000313" key="2">
    <source>
        <dbReference type="Proteomes" id="UP001612812"/>
    </source>
</evidence>
<gene>
    <name evidence="1" type="ORF">ACIBP4_28975</name>
</gene>
<dbReference type="Proteomes" id="UP001612812">
    <property type="component" value="Unassembled WGS sequence"/>
</dbReference>
<reference evidence="1 2" key="1">
    <citation type="submission" date="2024-10" db="EMBL/GenBank/DDBJ databases">
        <title>The Natural Products Discovery Center: Release of the First 8490 Sequenced Strains for Exploring Actinobacteria Biosynthetic Diversity.</title>
        <authorList>
            <person name="Kalkreuter E."/>
            <person name="Kautsar S.A."/>
            <person name="Yang D."/>
            <person name="Bader C.D."/>
            <person name="Teijaro C.N."/>
            <person name="Fluegel L."/>
            <person name="Davis C.M."/>
            <person name="Simpson J.R."/>
            <person name="Lauterbach L."/>
            <person name="Steele A.D."/>
            <person name="Gui C."/>
            <person name="Meng S."/>
            <person name="Li G."/>
            <person name="Viehrig K."/>
            <person name="Ye F."/>
            <person name="Su P."/>
            <person name="Kiefer A.F."/>
            <person name="Nichols A."/>
            <person name="Cepeda A.J."/>
            <person name="Yan W."/>
            <person name="Fan B."/>
            <person name="Jiang Y."/>
            <person name="Adhikari A."/>
            <person name="Zheng C.-J."/>
            <person name="Schuster L."/>
            <person name="Cowan T.M."/>
            <person name="Smanski M.J."/>
            <person name="Chevrette M.G."/>
            <person name="De Carvalho L.P.S."/>
            <person name="Shen B."/>
        </authorList>
    </citation>
    <scope>NUCLEOTIDE SEQUENCE [LARGE SCALE GENOMIC DNA]</scope>
    <source>
        <strain evidence="1 2">NPDC049845</strain>
    </source>
</reference>
<accession>A0ABW7ZW76</accession>
<proteinExistence type="predicted"/>
<dbReference type="EMBL" id="JBITLE010000017">
    <property type="protein sequence ID" value="MFI7266326.1"/>
    <property type="molecule type" value="Genomic_DNA"/>
</dbReference>
<dbReference type="RefSeq" id="WP_396759176.1">
    <property type="nucleotide sequence ID" value="NZ_JBITLA010000016.1"/>
</dbReference>
<organism evidence="1 2">
    <name type="scientific">Micromonospora maritima</name>
    <dbReference type="NCBI Taxonomy" id="986711"/>
    <lineage>
        <taxon>Bacteria</taxon>
        <taxon>Bacillati</taxon>
        <taxon>Actinomycetota</taxon>
        <taxon>Actinomycetes</taxon>
        <taxon>Micromonosporales</taxon>
        <taxon>Micromonosporaceae</taxon>
        <taxon>Micromonospora</taxon>
    </lineage>
</organism>